<evidence type="ECO:0000256" key="6">
    <source>
        <dbReference type="ARBA" id="ARBA00047615"/>
    </source>
</evidence>
<keyword evidence="8" id="KW-0963">Cytoplasm</keyword>
<dbReference type="AlphaFoldDB" id="A0A1T5LAK6"/>
<evidence type="ECO:0000256" key="8">
    <source>
        <dbReference type="HAMAP-Rule" id="MF_00238"/>
    </source>
</evidence>
<dbReference type="GO" id="GO:0005524">
    <property type="term" value="F:ATP binding"/>
    <property type="evidence" value="ECO:0007669"/>
    <property type="project" value="UniProtKB-UniRule"/>
</dbReference>
<evidence type="ECO:0000259" key="9">
    <source>
        <dbReference type="Pfam" id="PF02224"/>
    </source>
</evidence>
<keyword evidence="2 8" id="KW-0808">Transferase</keyword>
<protein>
    <recommendedName>
        <fullName evidence="8">Cytidylate kinase</fullName>
        <shortName evidence="8">CK</shortName>
        <ecNumber evidence="8">2.7.4.25</ecNumber>
    </recommendedName>
    <alternativeName>
        <fullName evidence="8">Cytidine monophosphate kinase</fullName>
        <shortName evidence="8">CMP kinase</shortName>
    </alternativeName>
</protein>
<dbReference type="PANTHER" id="PTHR21299:SF2">
    <property type="entry name" value="CYTIDYLATE KINASE"/>
    <property type="match status" value="1"/>
</dbReference>
<dbReference type="Pfam" id="PF02224">
    <property type="entry name" value="Cytidylate_kin"/>
    <property type="match status" value="1"/>
</dbReference>
<comment type="subcellular location">
    <subcellularLocation>
        <location evidence="8">Cytoplasm</location>
    </subcellularLocation>
</comment>
<dbReference type="Gene3D" id="3.40.50.300">
    <property type="entry name" value="P-loop containing nucleotide triphosphate hydrolases"/>
    <property type="match status" value="1"/>
</dbReference>
<dbReference type="STRING" id="36842.SAMN02194393_02669"/>
<evidence type="ECO:0000256" key="1">
    <source>
        <dbReference type="ARBA" id="ARBA00009427"/>
    </source>
</evidence>
<comment type="catalytic activity">
    <reaction evidence="7 8">
        <text>CMP + ATP = CDP + ADP</text>
        <dbReference type="Rhea" id="RHEA:11600"/>
        <dbReference type="ChEBI" id="CHEBI:30616"/>
        <dbReference type="ChEBI" id="CHEBI:58069"/>
        <dbReference type="ChEBI" id="CHEBI:60377"/>
        <dbReference type="ChEBI" id="CHEBI:456216"/>
        <dbReference type="EC" id="2.7.4.25"/>
    </reaction>
</comment>
<reference evidence="10 11" key="1">
    <citation type="submission" date="2017-02" db="EMBL/GenBank/DDBJ databases">
        <authorList>
            <person name="Peterson S.W."/>
        </authorList>
    </citation>
    <scope>NUCLEOTIDE SEQUENCE [LARGE SCALE GENOMIC DNA]</scope>
    <source>
        <strain evidence="10 11">M1</strain>
    </source>
</reference>
<dbReference type="GO" id="GO:0036431">
    <property type="term" value="F:dCMP kinase activity"/>
    <property type="evidence" value="ECO:0007669"/>
    <property type="project" value="InterPro"/>
</dbReference>
<organism evidence="10 11">
    <name type="scientific">Maledivibacter halophilus</name>
    <dbReference type="NCBI Taxonomy" id="36842"/>
    <lineage>
        <taxon>Bacteria</taxon>
        <taxon>Bacillati</taxon>
        <taxon>Bacillota</taxon>
        <taxon>Clostridia</taxon>
        <taxon>Peptostreptococcales</taxon>
        <taxon>Caminicellaceae</taxon>
        <taxon>Maledivibacter</taxon>
    </lineage>
</organism>
<dbReference type="EMBL" id="FUZT01000006">
    <property type="protein sequence ID" value="SKC72983.1"/>
    <property type="molecule type" value="Genomic_DNA"/>
</dbReference>
<evidence type="ECO:0000256" key="7">
    <source>
        <dbReference type="ARBA" id="ARBA00048478"/>
    </source>
</evidence>
<name>A0A1T5LAK6_9FIRM</name>
<dbReference type="GO" id="GO:0036430">
    <property type="term" value="F:CMP kinase activity"/>
    <property type="evidence" value="ECO:0007669"/>
    <property type="project" value="RHEA"/>
</dbReference>
<dbReference type="CDD" id="cd02020">
    <property type="entry name" value="CMPK"/>
    <property type="match status" value="1"/>
</dbReference>
<feature type="domain" description="Cytidylate kinase" evidence="9">
    <location>
        <begin position="6"/>
        <end position="215"/>
    </location>
</feature>
<dbReference type="PANTHER" id="PTHR21299">
    <property type="entry name" value="CYTIDYLATE KINASE/PANTOATE-BETA-ALANINE LIGASE"/>
    <property type="match status" value="1"/>
</dbReference>
<dbReference type="NCBIfam" id="TIGR00017">
    <property type="entry name" value="cmk"/>
    <property type="match status" value="1"/>
</dbReference>
<dbReference type="EC" id="2.7.4.25" evidence="8"/>
<proteinExistence type="inferred from homology"/>
<dbReference type="RefSeq" id="WP_079492214.1">
    <property type="nucleotide sequence ID" value="NZ_FUZT01000006.1"/>
</dbReference>
<dbReference type="HAMAP" id="MF_00238">
    <property type="entry name" value="Cytidyl_kinase_type1"/>
    <property type="match status" value="1"/>
</dbReference>
<dbReference type="GO" id="GO:0006220">
    <property type="term" value="P:pyrimidine nucleotide metabolic process"/>
    <property type="evidence" value="ECO:0007669"/>
    <property type="project" value="UniProtKB-UniRule"/>
</dbReference>
<comment type="catalytic activity">
    <reaction evidence="6 8">
        <text>dCMP + ATP = dCDP + ADP</text>
        <dbReference type="Rhea" id="RHEA:25094"/>
        <dbReference type="ChEBI" id="CHEBI:30616"/>
        <dbReference type="ChEBI" id="CHEBI:57566"/>
        <dbReference type="ChEBI" id="CHEBI:58593"/>
        <dbReference type="ChEBI" id="CHEBI:456216"/>
        <dbReference type="EC" id="2.7.4.25"/>
    </reaction>
</comment>
<evidence type="ECO:0000256" key="5">
    <source>
        <dbReference type="ARBA" id="ARBA00022840"/>
    </source>
</evidence>
<gene>
    <name evidence="8" type="primary">cmk</name>
    <name evidence="10" type="ORF">SAMN02194393_02669</name>
</gene>
<comment type="similarity">
    <text evidence="1 8">Belongs to the cytidylate kinase family. Type 1 subfamily.</text>
</comment>
<evidence type="ECO:0000313" key="11">
    <source>
        <dbReference type="Proteomes" id="UP000190285"/>
    </source>
</evidence>
<keyword evidence="3 8" id="KW-0547">Nucleotide-binding</keyword>
<dbReference type="InterPro" id="IPR027417">
    <property type="entry name" value="P-loop_NTPase"/>
</dbReference>
<dbReference type="GO" id="GO:0005829">
    <property type="term" value="C:cytosol"/>
    <property type="evidence" value="ECO:0007669"/>
    <property type="project" value="TreeGrafter"/>
</dbReference>
<dbReference type="Proteomes" id="UP000190285">
    <property type="component" value="Unassembled WGS sequence"/>
</dbReference>
<evidence type="ECO:0000256" key="2">
    <source>
        <dbReference type="ARBA" id="ARBA00022679"/>
    </source>
</evidence>
<dbReference type="GO" id="GO:0015949">
    <property type="term" value="P:nucleobase-containing small molecule interconversion"/>
    <property type="evidence" value="ECO:0007669"/>
    <property type="project" value="TreeGrafter"/>
</dbReference>
<evidence type="ECO:0000256" key="4">
    <source>
        <dbReference type="ARBA" id="ARBA00022777"/>
    </source>
</evidence>
<dbReference type="InterPro" id="IPR003136">
    <property type="entry name" value="Cytidylate_kin"/>
</dbReference>
<keyword evidence="5 8" id="KW-0067">ATP-binding</keyword>
<evidence type="ECO:0000256" key="3">
    <source>
        <dbReference type="ARBA" id="ARBA00022741"/>
    </source>
</evidence>
<keyword evidence="11" id="KW-1185">Reference proteome</keyword>
<evidence type="ECO:0000313" key="10">
    <source>
        <dbReference type="EMBL" id="SKC72983.1"/>
    </source>
</evidence>
<accession>A0A1T5LAK6</accession>
<dbReference type="OrthoDB" id="9807434at2"/>
<sequence length="216" mass="24355">MNKIAIAIDGPAGAGKSTIAKEIANINNLLYIDTGAMYRAATLKLLNSNISFDDKEKIEKILKNTKIEFSNGNIILDDINVNEEIREPRINESVSKVAAMPFIREILVSLQRGIAKDNNVIMDGRDIGTRVLPDAKYKFFLTASIEERAERRYKELIEKGYQCSYEETVDEIAHRDKLDSERTVDPLRKAEDAIIIDTTGKSINEVIDIILNIIRN</sequence>
<feature type="binding site" evidence="8">
    <location>
        <begin position="10"/>
        <end position="18"/>
    </location>
    <ligand>
        <name>ATP</name>
        <dbReference type="ChEBI" id="CHEBI:30616"/>
    </ligand>
</feature>
<dbReference type="SUPFAM" id="SSF52540">
    <property type="entry name" value="P-loop containing nucleoside triphosphate hydrolases"/>
    <property type="match status" value="1"/>
</dbReference>
<dbReference type="InterPro" id="IPR011994">
    <property type="entry name" value="Cytidylate_kinase_dom"/>
</dbReference>
<keyword evidence="4 8" id="KW-0418">Kinase</keyword>